<sequence>MRATRNEVEITGIELRSDIQVQDAVKQLVIGSAPERTADLADMWLDLEPLFQIADDLNPDGRIIMDAGAYRYVRFNPRTQRSFWIAGYTAWEGYRLVAESPDLQRLDTSRFAALSRR</sequence>
<evidence type="ECO:0000313" key="2">
    <source>
        <dbReference type="Proteomes" id="UP000574931"/>
    </source>
</evidence>
<dbReference type="RefSeq" id="WP_171319420.1">
    <property type="nucleotide sequence ID" value="NZ_JABFCY010000018.1"/>
</dbReference>
<reference evidence="1 2" key="1">
    <citation type="submission" date="2020-05" db="EMBL/GenBank/DDBJ databases">
        <title>Draft Genome Sequence of Ochrobactrum soli Isolated from Stable Fly Gut.</title>
        <authorList>
            <person name="Pileggi M.T."/>
            <person name="Vazhakkala L.J."/>
            <person name="Wong C.N."/>
        </authorList>
    </citation>
    <scope>NUCLEOTIDE SEQUENCE [LARGE SCALE GENOMIC DNA]</scope>
    <source>
        <strain evidence="1 2">MTP-C0764</strain>
    </source>
</reference>
<dbReference type="EMBL" id="JABFCY010000018">
    <property type="protein sequence ID" value="NNU63046.1"/>
    <property type="molecule type" value="Genomic_DNA"/>
</dbReference>
<dbReference type="Proteomes" id="UP000574931">
    <property type="component" value="Unassembled WGS sequence"/>
</dbReference>
<evidence type="ECO:0000313" key="1">
    <source>
        <dbReference type="EMBL" id="NNU63046.1"/>
    </source>
</evidence>
<dbReference type="AlphaFoldDB" id="A0A849KYK7"/>
<keyword evidence="2" id="KW-1185">Reference proteome</keyword>
<comment type="caution">
    <text evidence="1">The sequence shown here is derived from an EMBL/GenBank/DDBJ whole genome shotgun (WGS) entry which is preliminary data.</text>
</comment>
<protein>
    <submittedName>
        <fullName evidence="1">Uncharacterized protein</fullName>
    </submittedName>
</protein>
<gene>
    <name evidence="1" type="ORF">HKX02_22715</name>
</gene>
<organism evidence="1 2">
    <name type="scientific">Ochrobactrum soli</name>
    <dbReference type="NCBI Taxonomy" id="2448455"/>
    <lineage>
        <taxon>Bacteria</taxon>
        <taxon>Pseudomonadati</taxon>
        <taxon>Pseudomonadota</taxon>
        <taxon>Alphaproteobacteria</taxon>
        <taxon>Hyphomicrobiales</taxon>
        <taxon>Brucellaceae</taxon>
        <taxon>Brucella/Ochrobactrum group</taxon>
        <taxon>Ochrobactrum</taxon>
    </lineage>
</organism>
<name>A0A849KYK7_9HYPH</name>
<proteinExistence type="predicted"/>
<accession>A0A849KYK7</accession>